<dbReference type="Proteomes" id="UP000514509">
    <property type="component" value="Chromosome"/>
</dbReference>
<dbReference type="GO" id="GO:0016020">
    <property type="term" value="C:membrane"/>
    <property type="evidence" value="ECO:0007669"/>
    <property type="project" value="TreeGrafter"/>
</dbReference>
<dbReference type="RefSeq" id="WP_182414615.1">
    <property type="nucleotide sequence ID" value="NZ_CP055153.1"/>
</dbReference>
<accession>A0A7L7L3R8</accession>
<dbReference type="InterPro" id="IPR039155">
    <property type="entry name" value="MLEC"/>
</dbReference>
<dbReference type="SUPFAM" id="SSF49785">
    <property type="entry name" value="Galactose-binding domain-like"/>
    <property type="match status" value="1"/>
</dbReference>
<proteinExistence type="inferred from homology"/>
<dbReference type="Pfam" id="PF19408">
    <property type="entry name" value="PKD_6"/>
    <property type="match status" value="1"/>
</dbReference>
<keyword evidence="8" id="KW-0325">Glycoprotein</keyword>
<evidence type="ECO:0000256" key="6">
    <source>
        <dbReference type="ARBA" id="ARBA00022989"/>
    </source>
</evidence>
<dbReference type="Gene3D" id="2.60.40.10">
    <property type="entry name" value="Immunoglobulins"/>
    <property type="match status" value="1"/>
</dbReference>
<evidence type="ECO:0000313" key="13">
    <source>
        <dbReference type="Proteomes" id="UP000514509"/>
    </source>
</evidence>
<sequence length="1706" mass="183339">MGKNTFFQVFRYFFVTALLVHFNSIIYAQNIPVIYSTNGLLPNCATEKQELNLIINGSNFGLTENEEVKVRIRGSAFKGEVLFTPEIPNSSTQLKIIIPANNTVLSLPGTLTIDIQQLNSDNNKVFSNAVQLPVYPKTSPISGSTVVCGNSQNNYTVPKLNGAASYEWSVISGNASIISGSNRNTVRIHFANSIGTVKIGVKTLTSCGTSGTTSNLEVLVNAIPKITLPTFNDLCVNAPAIKLIQGVPAGGTYTVDGIVATSFDPSAFGVGEHTIIYYYNQNGCSASTSQIIKVLPGPSVAFSSNLGSICQNAAIIQLNGGSPANGTFSGPGVSGNTFDPAIAGIGSHSILYTVTQNGCTTSASQIINVLPAPIVDLPAFNDICNNAPAFALISGSPSGGIYTIDGKIATNFDPAIASIGSHTITYSFTLNGCTASVSQTIKVKSAPIVTFPISLQPVCVNAKPIILSEGKPGSGTFSGAGIIMDDDVYQTVRYGNPNTNFSYNIPVSTTKYTIILHFADINWNESGQRSFDVSIEGNKVLDNYDIVNKVGANTATTETFTVNVNDGLLNIDFIGLTSEGGKSDPTVSAIEVISTTLPSEIYRINAGGGQVINSIGEFASDNYFNGGDPFSVSKSIGGTPTTFNPALAGVGEHIITFSYSQNGCQNSATQNITVLDVPVAQISAPAEGTQVCFGQQVTLTANPVFNAKYQWFLNGNLISGAVSNSYNAEESGSYTIQVIDANCPVISDSVIVKILTPDNVIIDQGPVKICAGSDTTLHALTGNGYQYQWYLDGNRLVNKTKATLSVNSPGDYKVILTPLGCEPVTSAAITVTYLPEIINNVVTTNAKKIICSGSTVSIIGSQPGGGTGEYTYQWESRINNEPFTAIPEAINPDYSFATGTFMGSISFRRVVFSDSCLVISNELNFTVNQLNAENSISAPGSTTICAGNAPGIISSNTITGEEEYSYTWESSSNNAPFQIISGATSASFTPDILFQTTSFRRVMALGQCINISDTVTIQVNPEILKNNITIPFDLICSNSDPGTIAGEQVTGGDGTYRYIWERSLDGTTFTAISNSNTIDYSLGALTRTTTFRRTVISGACRNISNEVTVTVNPAILGNRLTESETTICVNNSPETINSEPITGGNGTYTYSWESSVDGNTFIPVPNLNTAKYNPGNLTQTTTYRRLVTSGVCTDTSNALTITVLPVITYTVFLTVAPSDFPVCGETRYIAQVIKNVNGINYPTDPHLQQTTWSGGEDATQQFLFDWWKNDEQRLVAGNTSGTLTLEALQPGDYYTVRARPISSDLSCAIFNSRPDLIVSNSGTNTLFSNRFYSGQPDAYSVDITSDAFGTVCPDTPVTFTATPNVPTYINPTFQWTINDEEIPGATQPVFTTALVRDNDVVSVLFNSNENSCDPITAGNPITMQVSASIPNRLDKIEGPEKPEVGKPATYRVSPDNNTLNWLYEWTITYKNGQTEVLPETSETLVIPKIPADLFEITVKKIAPPGSCVDQESTVVSTFTIPLPVELLYLRARETTNNVIVEWATAIEQNNAGFEVQVAADAINYRLLGFVPSKSLNSYTKQEYTFHDQEKNKSGTRYYRLKQENSNGYFSYFGPIAINILASEESLTAFPNPFTKEVNLVINTKETGDMHLIILNAIGSKVGEQTFKIKKGNNKEKILMNTSLPQGMYTLISQMNNQIRYLKLLKQ</sequence>
<dbReference type="InterPro" id="IPR045829">
    <property type="entry name" value="PKD_6"/>
</dbReference>
<dbReference type="PANTHER" id="PTHR13460:SF0">
    <property type="entry name" value="MALECTIN"/>
    <property type="match status" value="1"/>
</dbReference>
<dbReference type="EMBL" id="CP055153">
    <property type="protein sequence ID" value="QMU27420.1"/>
    <property type="molecule type" value="Genomic_DNA"/>
</dbReference>
<dbReference type="Pfam" id="PF11721">
    <property type="entry name" value="Malectin"/>
    <property type="match status" value="1"/>
</dbReference>
<protein>
    <recommendedName>
        <fullName evidence="14">T9SS type A sorting domain-containing protein</fullName>
    </recommendedName>
</protein>
<evidence type="ECO:0000256" key="7">
    <source>
        <dbReference type="ARBA" id="ARBA00023136"/>
    </source>
</evidence>
<dbReference type="InterPro" id="IPR013783">
    <property type="entry name" value="Ig-like_fold"/>
</dbReference>
<keyword evidence="9" id="KW-0119">Carbohydrate metabolism</keyword>
<dbReference type="PANTHER" id="PTHR13460">
    <property type="match status" value="1"/>
</dbReference>
<evidence type="ECO:0000256" key="5">
    <source>
        <dbReference type="ARBA" id="ARBA00022824"/>
    </source>
</evidence>
<evidence type="ECO:0000259" key="11">
    <source>
        <dbReference type="Pfam" id="PF19408"/>
    </source>
</evidence>
<dbReference type="InterPro" id="IPR008979">
    <property type="entry name" value="Galactose-bd-like_sf"/>
</dbReference>
<feature type="domain" description="PKD-like" evidence="11">
    <location>
        <begin position="138"/>
        <end position="218"/>
    </location>
</feature>
<keyword evidence="13" id="KW-1185">Reference proteome</keyword>
<dbReference type="Gene3D" id="2.60.120.430">
    <property type="entry name" value="Galactose-binding lectin"/>
    <property type="match status" value="1"/>
</dbReference>
<reference evidence="12 13" key="1">
    <citation type="submission" date="2020-08" db="EMBL/GenBank/DDBJ databases">
        <title>Adhaeribacter dokdonensis sp. nov., isolated from the rhizosphere of Elymus tsukushiensis, a plant native to the Dokdo Islands, Republic of Korea.</title>
        <authorList>
            <person name="Ghim S.Y."/>
        </authorList>
    </citation>
    <scope>NUCLEOTIDE SEQUENCE [LARGE SCALE GENOMIC DNA]</scope>
    <source>
        <strain evidence="12 13">KUDC8001</strain>
    </source>
</reference>
<evidence type="ECO:0000256" key="3">
    <source>
        <dbReference type="ARBA" id="ARBA00022692"/>
    </source>
</evidence>
<evidence type="ECO:0000313" key="12">
    <source>
        <dbReference type="EMBL" id="QMU27420.1"/>
    </source>
</evidence>
<evidence type="ECO:0000256" key="4">
    <source>
        <dbReference type="ARBA" id="ARBA00022729"/>
    </source>
</evidence>
<dbReference type="GO" id="GO:0030246">
    <property type="term" value="F:carbohydrate binding"/>
    <property type="evidence" value="ECO:0007669"/>
    <property type="project" value="InterPro"/>
</dbReference>
<dbReference type="InterPro" id="IPR021720">
    <property type="entry name" value="Malectin_dom"/>
</dbReference>
<evidence type="ECO:0008006" key="14">
    <source>
        <dbReference type="Google" id="ProtNLM"/>
    </source>
</evidence>
<keyword evidence="3" id="KW-0812">Transmembrane</keyword>
<keyword evidence="6" id="KW-1133">Transmembrane helix</keyword>
<evidence type="ECO:0000259" key="10">
    <source>
        <dbReference type="Pfam" id="PF11721"/>
    </source>
</evidence>
<evidence type="ECO:0000256" key="1">
    <source>
        <dbReference type="ARBA" id="ARBA00004115"/>
    </source>
</evidence>
<comment type="subcellular location">
    <subcellularLocation>
        <location evidence="1">Endoplasmic reticulum membrane</location>
        <topology evidence="1">Single-pass type I membrane protein</topology>
    </subcellularLocation>
</comment>
<comment type="similarity">
    <text evidence="2">Belongs to the malectin family.</text>
</comment>
<feature type="domain" description="Malectin" evidence="10">
    <location>
        <begin position="485"/>
        <end position="590"/>
    </location>
</feature>
<name>A0A7L7L3R8_9BACT</name>
<evidence type="ECO:0000256" key="2">
    <source>
        <dbReference type="ARBA" id="ARBA00009141"/>
    </source>
</evidence>
<gene>
    <name evidence="12" type="ORF">HUW48_04930</name>
</gene>
<keyword evidence="4" id="KW-0732">Signal</keyword>
<keyword evidence="7" id="KW-0472">Membrane</keyword>
<evidence type="ECO:0000256" key="8">
    <source>
        <dbReference type="ARBA" id="ARBA00023180"/>
    </source>
</evidence>
<dbReference type="KEGG" id="add:HUW48_04930"/>
<keyword evidence="5" id="KW-0256">Endoplasmic reticulum</keyword>
<evidence type="ECO:0000256" key="9">
    <source>
        <dbReference type="ARBA" id="ARBA00023277"/>
    </source>
</evidence>
<organism evidence="12 13">
    <name type="scientific">Adhaeribacter radiodurans</name>
    <dbReference type="NCBI Taxonomy" id="2745197"/>
    <lineage>
        <taxon>Bacteria</taxon>
        <taxon>Pseudomonadati</taxon>
        <taxon>Bacteroidota</taxon>
        <taxon>Cytophagia</taxon>
        <taxon>Cytophagales</taxon>
        <taxon>Hymenobacteraceae</taxon>
        <taxon>Adhaeribacter</taxon>
    </lineage>
</organism>